<accession>M9RB61</accession>
<dbReference type="InterPro" id="IPR050557">
    <property type="entry name" value="RTX_toxin/Mannuronan_C5-epim"/>
</dbReference>
<dbReference type="KEGG" id="oat:OAN307_c35030"/>
<dbReference type="HOGENOM" id="CLU_463694_0_0_5"/>
<dbReference type="eggNOG" id="COG2931">
    <property type="taxonomic scope" value="Bacteria"/>
</dbReference>
<comment type="subcellular location">
    <subcellularLocation>
        <location evidence="1">Secreted</location>
    </subcellularLocation>
</comment>
<dbReference type="GO" id="GO:0005576">
    <property type="term" value="C:extracellular region"/>
    <property type="evidence" value="ECO:0007669"/>
    <property type="project" value="UniProtKB-SubCell"/>
</dbReference>
<dbReference type="STRING" id="391626.OAN307_c35030"/>
<dbReference type="PANTHER" id="PTHR38340:SF1">
    <property type="entry name" value="S-LAYER PROTEIN"/>
    <property type="match status" value="1"/>
</dbReference>
<dbReference type="SUPFAM" id="SSF51120">
    <property type="entry name" value="beta-Roll"/>
    <property type="match status" value="4"/>
</dbReference>
<dbReference type="PROSITE" id="PS00330">
    <property type="entry name" value="HEMOLYSIN_CALCIUM"/>
    <property type="match status" value="2"/>
</dbReference>
<evidence type="ECO:0000256" key="1">
    <source>
        <dbReference type="ARBA" id="ARBA00004613"/>
    </source>
</evidence>
<reference evidence="3 4" key="1">
    <citation type="journal article" date="2013" name="PLoS ONE">
        <title>Poles Apart: Arctic and Antarctic Octadecabacter strains Share High Genome Plasticity and a New Type of Xanthorhodopsin.</title>
        <authorList>
            <person name="Vollmers J."/>
            <person name="Voget S."/>
            <person name="Dietrich S."/>
            <person name="Gollnow K."/>
            <person name="Smits M."/>
            <person name="Meyer K."/>
            <person name="Brinkhoff T."/>
            <person name="Simon M."/>
            <person name="Daniel R."/>
        </authorList>
    </citation>
    <scope>NUCLEOTIDE SEQUENCE [LARGE SCALE GENOMIC DNA]</scope>
    <source>
        <strain evidence="3 4">307</strain>
    </source>
</reference>
<evidence type="ECO:0000256" key="2">
    <source>
        <dbReference type="ARBA" id="ARBA00022525"/>
    </source>
</evidence>
<dbReference type="EMBL" id="CP003740">
    <property type="protein sequence ID" value="AGI68983.1"/>
    <property type="molecule type" value="Genomic_DNA"/>
</dbReference>
<dbReference type="PANTHER" id="PTHR38340">
    <property type="entry name" value="S-LAYER PROTEIN"/>
    <property type="match status" value="1"/>
</dbReference>
<proteinExistence type="predicted"/>
<dbReference type="Proteomes" id="UP000005307">
    <property type="component" value="Chromosome"/>
</dbReference>
<dbReference type="AlphaFoldDB" id="M9RB61"/>
<dbReference type="Gene3D" id="2.150.10.10">
    <property type="entry name" value="Serralysin-like metalloprotease, C-terminal"/>
    <property type="match status" value="3"/>
</dbReference>
<dbReference type="OrthoDB" id="6305173at2"/>
<name>M9RB61_9RHOB</name>
<evidence type="ECO:0000313" key="4">
    <source>
        <dbReference type="Proteomes" id="UP000005307"/>
    </source>
</evidence>
<evidence type="ECO:0000313" key="3">
    <source>
        <dbReference type="EMBL" id="AGI68983.1"/>
    </source>
</evidence>
<organism evidence="3 4">
    <name type="scientific">Octadecabacter antarcticus 307</name>
    <dbReference type="NCBI Taxonomy" id="391626"/>
    <lineage>
        <taxon>Bacteria</taxon>
        <taxon>Pseudomonadati</taxon>
        <taxon>Pseudomonadota</taxon>
        <taxon>Alphaproteobacteria</taxon>
        <taxon>Rhodobacterales</taxon>
        <taxon>Roseobacteraceae</taxon>
        <taxon>Octadecabacter</taxon>
    </lineage>
</organism>
<dbReference type="InterPro" id="IPR011049">
    <property type="entry name" value="Serralysin-like_metalloprot_C"/>
</dbReference>
<keyword evidence="2" id="KW-0964">Secreted</keyword>
<dbReference type="GO" id="GO:0005509">
    <property type="term" value="F:calcium ion binding"/>
    <property type="evidence" value="ECO:0007669"/>
    <property type="project" value="InterPro"/>
</dbReference>
<keyword evidence="4" id="KW-1185">Reference proteome</keyword>
<protein>
    <submittedName>
        <fullName evidence="3">Hemolysin-like calcium-binding domain-containing protein</fullName>
    </submittedName>
</protein>
<dbReference type="RefSeq" id="WP_015500952.1">
    <property type="nucleotide sequence ID" value="NC_020911.1"/>
</dbReference>
<dbReference type="Pfam" id="PF00353">
    <property type="entry name" value="HemolysinCabind"/>
    <property type="match status" value="4"/>
</dbReference>
<sequence>MTAPTLTGFAPTVTFAENTVNASPQLLDTDVTFTDADGNFDGGSLSLSGLLAEDTASVRNQGTGTGEIGLSGGNVTFGGVTIGTLVGGAGATLTITFNASATSTAIDALIQNLTYANSSDTPTASRDLVLNVVDSAGAQLNAPLSTSFAALTGTDNPLNGIDLGFFSAPTFVDLDGDGDLDIVVGESNGTLVYFENTTPRGEVITVTVTAENDGVTLTGTSGNNTLIGTSELDVLSGLNGNDILRGGAGADTLYGGEGVDWVQYIGSPEGVTVDLTVDGSGFQSASGGDATGDVISGFERVVGSDHADTLTGNDEGNYLIGGAGNDTLIGGAGADALFGGSGIDIASYATSATGLTVRLDGTGSTGNALGDTFDGIENLIGSGGDDLLVGDAGANVLEGGNGDDTLIGGSGADVMHGQSGDDTVTYADSATGVGARRDGLVGWGGAAGDEIFTVENLIGSAHKDTLVGSNGANVIDSGGGGGTIFALGGDDTLIGGSGADVMHGQSGNDTFIFSDSFGADQITDFEVTNLLERIDLSAVSVILDFVDLRDNHINQIGADVVIDDLAGNTITLDGVALAGMLDANNFIF</sequence>
<gene>
    <name evidence="3" type="ORF">OAN307_c35030</name>
</gene>
<dbReference type="InterPro" id="IPR001343">
    <property type="entry name" value="Hemolysn_Ca-bd"/>
</dbReference>
<dbReference type="PRINTS" id="PR00313">
    <property type="entry name" value="CABNDNGRPT"/>
</dbReference>
<dbReference type="InterPro" id="IPR018511">
    <property type="entry name" value="Hemolysin-typ_Ca-bd_CS"/>
</dbReference>